<dbReference type="Gene3D" id="3.20.110.10">
    <property type="entry name" value="Glycoside hydrolase 38, N terminal domain"/>
    <property type="match status" value="1"/>
</dbReference>
<gene>
    <name evidence="14" type="ORF">RDWZM_005455</name>
</gene>
<dbReference type="SMART" id="SM00872">
    <property type="entry name" value="Alpha-mann_mid"/>
    <property type="match status" value="1"/>
</dbReference>
<dbReference type="FunFam" id="2.60.40.1180:FF:000018">
    <property type="entry name" value="Alpha-mannosidase"/>
    <property type="match status" value="1"/>
</dbReference>
<evidence type="ECO:0000256" key="12">
    <source>
        <dbReference type="SAM" id="SignalP"/>
    </source>
</evidence>
<dbReference type="SUPFAM" id="SSF74650">
    <property type="entry name" value="Galactose mutarotase-like"/>
    <property type="match status" value="1"/>
</dbReference>
<dbReference type="InterPro" id="IPR036812">
    <property type="entry name" value="NAD(P)_OxRdtase_dom_sf"/>
</dbReference>
<dbReference type="InterPro" id="IPR048534">
    <property type="entry name" value="Man2a1-like_dom"/>
</dbReference>
<dbReference type="InterPro" id="IPR013780">
    <property type="entry name" value="Glyco_hydro_b"/>
</dbReference>
<dbReference type="GO" id="GO:0046872">
    <property type="term" value="F:metal ion binding"/>
    <property type="evidence" value="ECO:0007669"/>
    <property type="project" value="UniProtKB-KW"/>
</dbReference>
<dbReference type="CDD" id="cd10810">
    <property type="entry name" value="GH38N_AMII_LAM_like"/>
    <property type="match status" value="1"/>
</dbReference>
<evidence type="ECO:0000256" key="2">
    <source>
        <dbReference type="ARBA" id="ARBA00001947"/>
    </source>
</evidence>
<dbReference type="InterPro" id="IPR027291">
    <property type="entry name" value="Glyco_hydro_38_N_sf"/>
</dbReference>
<dbReference type="InterPro" id="IPR028995">
    <property type="entry name" value="Glyco_hydro_57/38_cen_sf"/>
</dbReference>
<organism evidence="14 15">
    <name type="scientific">Blomia tropicalis</name>
    <name type="common">Mite</name>
    <dbReference type="NCBI Taxonomy" id="40697"/>
    <lineage>
        <taxon>Eukaryota</taxon>
        <taxon>Metazoa</taxon>
        <taxon>Ecdysozoa</taxon>
        <taxon>Arthropoda</taxon>
        <taxon>Chelicerata</taxon>
        <taxon>Arachnida</taxon>
        <taxon>Acari</taxon>
        <taxon>Acariformes</taxon>
        <taxon>Sarcoptiformes</taxon>
        <taxon>Astigmata</taxon>
        <taxon>Glycyphagoidea</taxon>
        <taxon>Echimyopodidae</taxon>
        <taxon>Blomia</taxon>
    </lineage>
</organism>
<dbReference type="InterPro" id="IPR011330">
    <property type="entry name" value="Glyco_hydro/deAcase_b/a-brl"/>
</dbReference>
<evidence type="ECO:0000313" key="15">
    <source>
        <dbReference type="Proteomes" id="UP001142055"/>
    </source>
</evidence>
<evidence type="ECO:0000259" key="13">
    <source>
        <dbReference type="SMART" id="SM00872"/>
    </source>
</evidence>
<dbReference type="Pfam" id="PF09261">
    <property type="entry name" value="Alpha-mann_mid"/>
    <property type="match status" value="1"/>
</dbReference>
<keyword evidence="5" id="KW-0479">Metal-binding</keyword>
<dbReference type="GO" id="GO:0005764">
    <property type="term" value="C:lysosome"/>
    <property type="evidence" value="ECO:0007669"/>
    <property type="project" value="TreeGrafter"/>
</dbReference>
<dbReference type="InterPro" id="IPR000602">
    <property type="entry name" value="Glyco_hydro_38_N"/>
</dbReference>
<keyword evidence="11" id="KW-0326">Glycosidase</keyword>
<dbReference type="EMBL" id="JAPWDV010000002">
    <property type="protein sequence ID" value="KAJ6219643.1"/>
    <property type="molecule type" value="Genomic_DNA"/>
</dbReference>
<comment type="caution">
    <text evidence="14">The sequence shown here is derived from an EMBL/GenBank/DDBJ whole genome shotgun (WGS) entry which is preliminary data.</text>
</comment>
<dbReference type="PANTHER" id="PTHR11607:SF3">
    <property type="entry name" value="LYSOSOMAL ALPHA-MANNOSIDASE"/>
    <property type="match status" value="1"/>
</dbReference>
<dbReference type="Pfam" id="PF00248">
    <property type="entry name" value="Aldo_ket_red"/>
    <property type="match status" value="1"/>
</dbReference>
<evidence type="ECO:0000256" key="10">
    <source>
        <dbReference type="ARBA" id="ARBA00023180"/>
    </source>
</evidence>
<keyword evidence="15" id="KW-1185">Reference proteome</keyword>
<dbReference type="Pfam" id="PF07748">
    <property type="entry name" value="Glyco_hydro_38C"/>
    <property type="match status" value="1"/>
</dbReference>
<dbReference type="SUPFAM" id="SSF88713">
    <property type="entry name" value="Glycoside hydrolase/deacetylase"/>
    <property type="match status" value="1"/>
</dbReference>
<comment type="cofactor">
    <cofactor evidence="2">
        <name>Zn(2+)</name>
        <dbReference type="ChEBI" id="CHEBI:29105"/>
    </cofactor>
</comment>
<dbReference type="FunFam" id="1.20.1270.50:FF:000003">
    <property type="entry name" value="Alpha-mannosidase"/>
    <property type="match status" value="1"/>
</dbReference>
<keyword evidence="8" id="KW-0862">Zinc</keyword>
<accession>A0A9Q0M6T5</accession>
<dbReference type="GO" id="GO:0006013">
    <property type="term" value="P:mannose metabolic process"/>
    <property type="evidence" value="ECO:0007669"/>
    <property type="project" value="InterPro"/>
</dbReference>
<dbReference type="Pfam" id="PF21260">
    <property type="entry name" value="Laman-like_dom"/>
    <property type="match status" value="1"/>
</dbReference>
<evidence type="ECO:0000256" key="5">
    <source>
        <dbReference type="ARBA" id="ARBA00022723"/>
    </source>
</evidence>
<keyword evidence="10" id="KW-0325">Glycoprotein</keyword>
<dbReference type="Gene3D" id="1.20.1270.50">
    <property type="entry name" value="Glycoside hydrolase family 38, central domain"/>
    <property type="match status" value="2"/>
</dbReference>
<evidence type="ECO:0000256" key="6">
    <source>
        <dbReference type="ARBA" id="ARBA00022729"/>
    </source>
</evidence>
<evidence type="ECO:0000313" key="14">
    <source>
        <dbReference type="EMBL" id="KAJ6219643.1"/>
    </source>
</evidence>
<keyword evidence="7" id="KW-0378">Hydrolase</keyword>
<dbReference type="Gene3D" id="2.60.40.1180">
    <property type="entry name" value="Golgi alpha-mannosidase II"/>
    <property type="match status" value="1"/>
</dbReference>
<evidence type="ECO:0000256" key="1">
    <source>
        <dbReference type="ARBA" id="ARBA00000365"/>
    </source>
</evidence>
<dbReference type="InterPro" id="IPR041147">
    <property type="entry name" value="GH38_C"/>
</dbReference>
<feature type="domain" description="Glycoside hydrolase family 38 central" evidence="13">
    <location>
        <begin position="365"/>
        <end position="440"/>
    </location>
</feature>
<dbReference type="Gene3D" id="2.70.98.30">
    <property type="entry name" value="Golgi alpha-mannosidase II, domain 4"/>
    <property type="match status" value="2"/>
</dbReference>
<comment type="similarity">
    <text evidence="3">Belongs to the glycosyl hydrolase 38 family.</text>
</comment>
<evidence type="ECO:0000256" key="7">
    <source>
        <dbReference type="ARBA" id="ARBA00022801"/>
    </source>
</evidence>
<keyword evidence="9" id="KW-1015">Disulfide bond</keyword>
<keyword evidence="6 12" id="KW-0732">Signal</keyword>
<dbReference type="Pfam" id="PF01074">
    <property type="entry name" value="Glyco_hydro_38N"/>
    <property type="match status" value="1"/>
</dbReference>
<dbReference type="Gene3D" id="3.20.20.100">
    <property type="entry name" value="NADP-dependent oxidoreductase domain"/>
    <property type="match status" value="1"/>
</dbReference>
<feature type="signal peptide" evidence="12">
    <location>
        <begin position="1"/>
        <end position="20"/>
    </location>
</feature>
<dbReference type="InterPro" id="IPR023210">
    <property type="entry name" value="NADP_OxRdtase_dom"/>
</dbReference>
<reference evidence="14" key="1">
    <citation type="submission" date="2022-12" db="EMBL/GenBank/DDBJ databases">
        <title>Genome assemblies of Blomia tropicalis.</title>
        <authorList>
            <person name="Cui Y."/>
        </authorList>
    </citation>
    <scope>NUCLEOTIDE SEQUENCE</scope>
    <source>
        <tissue evidence="14">Adult mites</tissue>
    </source>
</reference>
<dbReference type="InterPro" id="IPR037094">
    <property type="entry name" value="Glyco_hydro_38_cen_sf"/>
</dbReference>
<dbReference type="FunFam" id="3.20.110.10:FF:000001">
    <property type="entry name" value="Alpha-mannosidase"/>
    <property type="match status" value="1"/>
</dbReference>
<dbReference type="SUPFAM" id="SSF88688">
    <property type="entry name" value="Families 57/38 glycoside transferase middle domain"/>
    <property type="match status" value="1"/>
</dbReference>
<evidence type="ECO:0000256" key="3">
    <source>
        <dbReference type="ARBA" id="ARBA00009792"/>
    </source>
</evidence>
<dbReference type="EC" id="3.2.1.24" evidence="4"/>
<protein>
    <recommendedName>
        <fullName evidence="4">alpha-mannosidase</fullName>
        <ecNumber evidence="4">3.2.1.24</ecNumber>
    </recommendedName>
</protein>
<dbReference type="SUPFAM" id="SSF51430">
    <property type="entry name" value="NAD(P)-linked oxidoreductase"/>
    <property type="match status" value="1"/>
</dbReference>
<sequence>MRKHLTILFVLVSLVVITQSVVIKVENLPARCDYTKCPKSDPNKINVHLVPHTHDDVGWLKTVEQYYYGSKTYYQKAGVQYILDSVMNELIHNKERKFIYVETAFFWKWWMEQDYGMRNIVKELVETGQLEFINAGWSMNDEASTHYNSIIDQMSWGFYRLQTTFGRCGVPKVAWQIDPFGHSKEQAALFALMNFDALFFAREDWQEQSHRRKNRTLEHVWQASSDLGKSADLFTGMMNFGYGPPQGFNWDLVGGADEPVIDDPESDEYNVPRRVKELIDLAKTYQKYYATNNVMFPMGTDFQYQDAHIYFKNMDKLIKYVNENSTEVNIFYSTPSCYAKSLKDSGKTFTAKNDDYFPYASDPHSYWTGYFTSRPAIKRFERVGNNYLQVCKQMDTYTGHQATRDRHTTKLREIMGVMQHHDAVSGTEKQHVAFNYAKHLQSGIESCRKVISEAYQLLQHPHTKTVQTFCDYLNISSCAITESGQNFVVNIYNPLSKTLTNHPIRLPINSDKYYNVVDDEGKSVYSELTFIPEYVQAIPERTTNATTDLVFLASIPPLGYASYFVQATTTKSPNSANAVTVTKITNETRLSSGNFSVVFDSTGALSKVELPSGESIPFKNEFRYYNGAADNIRASGAYIFRPKEQQTFPFAKLVSANLAIKDGIGKEVVLTYETDFKNNKTFYTDANGRQMMKRKWDYRPEFKMEVTEPISGNYYPINSRIYLQDEKKGMQMTILNDRSQGGTSPRDGVIEIMVHRRLLHDDGFGVGEALNEPGVDNKGLIIRGRHLVQFSDIKTAASKHRPKAQQLFMAPVLSFVPDVSDYETYKRSHLTKYSALINPLPEQIHLLTLERWMEGHFLLRLEHYFQTNEDAELSKPVTLNLKHMFKSFKVFEAEELTLGGNQPIFETKHRMKFNYIPVENVTEPPEHSFDPTKLEVKLYPMQIRTFSRQRNVSTRLQCSFMSGTYDCIVSTTVFKMSNKWIISEQQVANNSQIKHLETDLLNKTENFLKKWVNENHLNNVELSSNLLCRIGKIFYDLNWKLENETVEPSFEFDSKWYTEFIKKDQTKYILTSCSEQSKCDSNPIFELNNKNYLFEKIWIATSFGLYYKRMPTGTTMANLTKKFWSKAIQKSAAHISKNAHVDVTDDGTIRISGGDESIQAIRQAVRSGINFIDTSPFYGFGKSELIVAEALKTIPRKAYYLATKAGRNSDCTFDFSAKSIRQSVERSLTRFGIEQIDLLQLHDVEFGDIEMILNKSLPSLALLQAEGKIRYIGITGYSLKVLKEVLERSTVKIDSVLSYCRYTFFDNELINFLDYFKSKSVAVINASIFGMGLYSMTQPIPFWHPAPKEIQDACQNAAKLSKNLGVHINRLALLHSIQETRIHTHLIGMET</sequence>
<evidence type="ECO:0000256" key="9">
    <source>
        <dbReference type="ARBA" id="ARBA00023157"/>
    </source>
</evidence>
<evidence type="ECO:0000256" key="11">
    <source>
        <dbReference type="ARBA" id="ARBA00023295"/>
    </source>
</evidence>
<dbReference type="Pfam" id="PF17677">
    <property type="entry name" value="Glyco_hydro38C2"/>
    <property type="match status" value="1"/>
</dbReference>
<dbReference type="FunFam" id="1.20.1270.50:FF:000002">
    <property type="entry name" value="Alpha-mannosidase"/>
    <property type="match status" value="1"/>
</dbReference>
<dbReference type="OMA" id="QVMGIMQ"/>
<evidence type="ECO:0000256" key="4">
    <source>
        <dbReference type="ARBA" id="ARBA00012752"/>
    </source>
</evidence>
<dbReference type="Gene3D" id="2.60.40.1360">
    <property type="match status" value="1"/>
</dbReference>
<dbReference type="InterPro" id="IPR011682">
    <property type="entry name" value="Glyco_hydro_38_C"/>
</dbReference>
<dbReference type="InterPro" id="IPR050843">
    <property type="entry name" value="Glycosyl_Hydrlase_38"/>
</dbReference>
<dbReference type="InterPro" id="IPR011013">
    <property type="entry name" value="Gal_mutarotase_sf_dom"/>
</dbReference>
<name>A0A9Q0M6T5_BLOTA</name>
<dbReference type="PANTHER" id="PTHR11607">
    <property type="entry name" value="ALPHA-MANNOSIDASE"/>
    <property type="match status" value="1"/>
</dbReference>
<dbReference type="GO" id="GO:0004559">
    <property type="term" value="F:alpha-mannosidase activity"/>
    <property type="evidence" value="ECO:0007669"/>
    <property type="project" value="UniProtKB-EC"/>
</dbReference>
<feature type="chain" id="PRO_5040199972" description="alpha-mannosidase" evidence="12">
    <location>
        <begin position="21"/>
        <end position="1391"/>
    </location>
</feature>
<proteinExistence type="inferred from homology"/>
<comment type="catalytic activity">
    <reaction evidence="1">
        <text>Hydrolysis of terminal, non-reducing alpha-D-mannose residues in alpha-D-mannosides.</text>
        <dbReference type="EC" id="3.2.1.24"/>
    </reaction>
</comment>
<dbReference type="Proteomes" id="UP001142055">
    <property type="component" value="Chromosome 2"/>
</dbReference>
<dbReference type="InterPro" id="IPR015341">
    <property type="entry name" value="Glyco_hydro_38_cen"/>
</dbReference>
<dbReference type="GO" id="GO:0030246">
    <property type="term" value="F:carbohydrate binding"/>
    <property type="evidence" value="ECO:0007669"/>
    <property type="project" value="InterPro"/>
</dbReference>
<evidence type="ECO:0000256" key="8">
    <source>
        <dbReference type="ARBA" id="ARBA00022833"/>
    </source>
</evidence>